<name>A0A1L7UKZ0_FUSMA</name>
<dbReference type="RefSeq" id="XP_041691250.1">
    <property type="nucleotide sequence ID" value="XM_041825917.1"/>
</dbReference>
<dbReference type="Proteomes" id="UP000184255">
    <property type="component" value="Unassembled WGS sequence"/>
</dbReference>
<evidence type="ECO:0000313" key="2">
    <source>
        <dbReference type="EMBL" id="CVL08745.1"/>
    </source>
</evidence>
<evidence type="ECO:0008006" key="4">
    <source>
        <dbReference type="Google" id="ProtNLM"/>
    </source>
</evidence>
<dbReference type="EMBL" id="FCQH01000025">
    <property type="protein sequence ID" value="CVL08745.1"/>
    <property type="molecule type" value="Genomic_DNA"/>
</dbReference>
<accession>A0A1L7UKZ0</accession>
<comment type="caution">
    <text evidence="2">The sequence shown here is derived from an EMBL/GenBank/DDBJ whole genome shotgun (WGS) entry which is preliminary data.</text>
</comment>
<feature type="signal peptide" evidence="1">
    <location>
        <begin position="1"/>
        <end position="20"/>
    </location>
</feature>
<dbReference type="Gene3D" id="3.50.4.10">
    <property type="entry name" value="Hepatocyte Growth Factor"/>
    <property type="match status" value="1"/>
</dbReference>
<feature type="chain" id="PRO_5012024316" description="Apple domain-containing protein" evidence="1">
    <location>
        <begin position="21"/>
        <end position="392"/>
    </location>
</feature>
<sequence length="392" mass="41680">MKTTLLSALLLPLLSSTVLAADDDDVTCRTKLGKESVADVQTITVTKTDSVVPTTTTTVIPTVVKKANQWSTITVFSTKTFTVTGKGGTDTFSTTTTLFKVATVIVTATSTTTSTKTGTKTSTSTTQIPTTAGFKFISDTVNSRSLNAQKRDKLFQKPHARAIIKPGIKAFKFPSKVQCTKLLPNANTKVVQKTGTPVTKTVASMQTTTVVKTMSTTTTLIPKDVSVTKSFTTSMKVTTYSTKWKTTTKSATATKTKVISGPTEYAACKEANMFGPDFNSASTGYYVTNVLNNGPGIPSDFQIVANGASSPEECCSSCMQFTGCETWSFRAANRNCFLLYYAGSTCKSQSNHPNYFMSKKGADTGAGFIVGNGKCGFTYSGNSDGSVFAVDL</sequence>
<dbReference type="VEuPathDB" id="FungiDB:FMAN_06822"/>
<keyword evidence="1" id="KW-0732">Signal</keyword>
<evidence type="ECO:0000313" key="3">
    <source>
        <dbReference type="Proteomes" id="UP000184255"/>
    </source>
</evidence>
<gene>
    <name evidence="2" type="ORF">FMAN_06822</name>
</gene>
<organism evidence="2 3">
    <name type="scientific">Fusarium mangiferae</name>
    <name type="common">Mango malformation disease fungus</name>
    <dbReference type="NCBI Taxonomy" id="192010"/>
    <lineage>
        <taxon>Eukaryota</taxon>
        <taxon>Fungi</taxon>
        <taxon>Dikarya</taxon>
        <taxon>Ascomycota</taxon>
        <taxon>Pezizomycotina</taxon>
        <taxon>Sordariomycetes</taxon>
        <taxon>Hypocreomycetidae</taxon>
        <taxon>Hypocreales</taxon>
        <taxon>Nectriaceae</taxon>
        <taxon>Fusarium</taxon>
        <taxon>Fusarium fujikuroi species complex</taxon>
    </lineage>
</organism>
<dbReference type="AlphaFoldDB" id="A0A1L7UKZ0"/>
<proteinExistence type="predicted"/>
<reference evidence="3" key="1">
    <citation type="journal article" date="2016" name="Genome Biol. Evol.">
        <title>Comparative 'omics' of the Fusarium fujikuroi species complex highlights differences in genetic potential and metabolite synthesis.</title>
        <authorList>
            <person name="Niehaus E.-M."/>
            <person name="Muensterkoetter M."/>
            <person name="Proctor R.H."/>
            <person name="Brown D.W."/>
            <person name="Sharon A."/>
            <person name="Idan Y."/>
            <person name="Oren-Young L."/>
            <person name="Sieber C.M."/>
            <person name="Novak O."/>
            <person name="Pencik A."/>
            <person name="Tarkowska D."/>
            <person name="Hromadova K."/>
            <person name="Freeman S."/>
            <person name="Maymon M."/>
            <person name="Elazar M."/>
            <person name="Youssef S.A."/>
            <person name="El-Shabrawy E.S.M."/>
            <person name="Shalaby A.B.A."/>
            <person name="Houterman P."/>
            <person name="Brock N.L."/>
            <person name="Burkhardt I."/>
            <person name="Tsavkelova E.A."/>
            <person name="Dickschat J.S."/>
            <person name="Galuszka P."/>
            <person name="Gueldener U."/>
            <person name="Tudzynski B."/>
        </authorList>
    </citation>
    <scope>NUCLEOTIDE SEQUENCE [LARGE SCALE GENOMIC DNA]</scope>
    <source>
        <strain evidence="3">MRC7560</strain>
    </source>
</reference>
<keyword evidence="3" id="KW-1185">Reference proteome</keyword>
<evidence type="ECO:0000256" key="1">
    <source>
        <dbReference type="SAM" id="SignalP"/>
    </source>
</evidence>
<dbReference type="GeneID" id="65086086"/>
<protein>
    <recommendedName>
        <fullName evidence="4">Apple domain-containing protein</fullName>
    </recommendedName>
</protein>